<evidence type="ECO:0000313" key="3">
    <source>
        <dbReference type="RefSeq" id="XP_015960435.1"/>
    </source>
</evidence>
<evidence type="ECO:0000313" key="2">
    <source>
        <dbReference type="Proteomes" id="UP000515211"/>
    </source>
</evidence>
<feature type="compositionally biased region" description="Pro residues" evidence="1">
    <location>
        <begin position="80"/>
        <end position="112"/>
    </location>
</feature>
<gene>
    <name evidence="3" type="primary">LOC107484348</name>
</gene>
<accession>A0A6P4D3N9</accession>
<dbReference type="GeneID" id="107484348"/>
<name>A0A6P4D3N9_ARADU</name>
<protein>
    <submittedName>
        <fullName evidence="3">Extensin-3-like</fullName>
    </submittedName>
</protein>
<evidence type="ECO:0000256" key="1">
    <source>
        <dbReference type="SAM" id="MobiDB-lite"/>
    </source>
</evidence>
<feature type="region of interest" description="Disordered" evidence="1">
    <location>
        <begin position="71"/>
        <end position="113"/>
    </location>
</feature>
<reference evidence="3" key="2">
    <citation type="submission" date="2025-08" db="UniProtKB">
        <authorList>
            <consortium name="RefSeq"/>
        </authorList>
    </citation>
    <scope>IDENTIFICATION</scope>
    <source>
        <tissue evidence="3">Whole plant</tissue>
    </source>
</reference>
<proteinExistence type="predicted"/>
<dbReference type="KEGG" id="adu:107484348"/>
<dbReference type="AlphaFoldDB" id="A0A6P4D3N9"/>
<sequence length="227" mass="25484">MDTGVLFLFYEIDPPYIHEDPVRGEYYIYCAVPRIRNYVVRGRPFQYPIRTAYFNHDAPYDFPLSWLHPGGPEIPHPEEQMPPPPDYPPPPEPPLPDEPIPAQPIHESPPAPFVHDEWGVPVLPPELDPLPELIEPPVFDKQQGHEYDQIMEVPPLSPDCILFGSYPFMVPVASSGSSAISPAEEEDEEKEDPEEDPNFIVISSDSDDDEPGEAPAGEHHHSPGGFP</sequence>
<dbReference type="RefSeq" id="XP_015960435.1">
    <property type="nucleotide sequence ID" value="XM_016104949.1"/>
</dbReference>
<reference evidence="2" key="1">
    <citation type="journal article" date="2016" name="Nat. Genet.">
        <title>The genome sequences of Arachis duranensis and Arachis ipaensis, the diploid ancestors of cultivated peanut.</title>
        <authorList>
            <person name="Bertioli D.J."/>
            <person name="Cannon S.B."/>
            <person name="Froenicke L."/>
            <person name="Huang G."/>
            <person name="Farmer A.D."/>
            <person name="Cannon E.K."/>
            <person name="Liu X."/>
            <person name="Gao D."/>
            <person name="Clevenger J."/>
            <person name="Dash S."/>
            <person name="Ren L."/>
            <person name="Moretzsohn M.C."/>
            <person name="Shirasawa K."/>
            <person name="Huang W."/>
            <person name="Vidigal B."/>
            <person name="Abernathy B."/>
            <person name="Chu Y."/>
            <person name="Niederhuth C.E."/>
            <person name="Umale P."/>
            <person name="Araujo A.C."/>
            <person name="Kozik A."/>
            <person name="Kim K.D."/>
            <person name="Burow M.D."/>
            <person name="Varshney R.K."/>
            <person name="Wang X."/>
            <person name="Zhang X."/>
            <person name="Barkley N."/>
            <person name="Guimaraes P.M."/>
            <person name="Isobe S."/>
            <person name="Guo B."/>
            <person name="Liao B."/>
            <person name="Stalker H.T."/>
            <person name="Schmitz R.J."/>
            <person name="Scheffler B.E."/>
            <person name="Leal-Bertioli S.C."/>
            <person name="Xun X."/>
            <person name="Jackson S.A."/>
            <person name="Michelmore R."/>
            <person name="Ozias-Akins P."/>
        </authorList>
    </citation>
    <scope>NUCLEOTIDE SEQUENCE [LARGE SCALE GENOMIC DNA]</scope>
    <source>
        <strain evidence="2">cv. V14167</strain>
    </source>
</reference>
<feature type="compositionally biased region" description="Acidic residues" evidence="1">
    <location>
        <begin position="183"/>
        <end position="197"/>
    </location>
</feature>
<feature type="region of interest" description="Disordered" evidence="1">
    <location>
        <begin position="173"/>
        <end position="227"/>
    </location>
</feature>
<organism evidence="2 3">
    <name type="scientific">Arachis duranensis</name>
    <name type="common">Wild peanut</name>
    <dbReference type="NCBI Taxonomy" id="130453"/>
    <lineage>
        <taxon>Eukaryota</taxon>
        <taxon>Viridiplantae</taxon>
        <taxon>Streptophyta</taxon>
        <taxon>Embryophyta</taxon>
        <taxon>Tracheophyta</taxon>
        <taxon>Spermatophyta</taxon>
        <taxon>Magnoliopsida</taxon>
        <taxon>eudicotyledons</taxon>
        <taxon>Gunneridae</taxon>
        <taxon>Pentapetalae</taxon>
        <taxon>rosids</taxon>
        <taxon>fabids</taxon>
        <taxon>Fabales</taxon>
        <taxon>Fabaceae</taxon>
        <taxon>Papilionoideae</taxon>
        <taxon>50 kb inversion clade</taxon>
        <taxon>dalbergioids sensu lato</taxon>
        <taxon>Dalbergieae</taxon>
        <taxon>Pterocarpus clade</taxon>
        <taxon>Arachis</taxon>
    </lineage>
</organism>
<keyword evidence="2" id="KW-1185">Reference proteome</keyword>
<dbReference type="Proteomes" id="UP000515211">
    <property type="component" value="Chromosome 4"/>
</dbReference>